<evidence type="ECO:0000313" key="3">
    <source>
        <dbReference type="Proteomes" id="UP000215224"/>
    </source>
</evidence>
<evidence type="ECO:0000313" key="2">
    <source>
        <dbReference type="EMBL" id="AST94454.1"/>
    </source>
</evidence>
<dbReference type="Proteomes" id="UP000215224">
    <property type="component" value="Chromosome"/>
</dbReference>
<keyword evidence="1" id="KW-0472">Membrane</keyword>
<dbReference type="EMBL" id="CP018866">
    <property type="protein sequence ID" value="AST94454.1"/>
    <property type="molecule type" value="Genomic_DNA"/>
</dbReference>
<evidence type="ECO:0000256" key="1">
    <source>
        <dbReference type="SAM" id="Phobius"/>
    </source>
</evidence>
<feature type="transmembrane region" description="Helical" evidence="1">
    <location>
        <begin position="36"/>
        <end position="59"/>
    </location>
</feature>
<dbReference type="STRING" id="1314751.GCA_001591425_04697"/>
<keyword evidence="3" id="KW-1185">Reference proteome</keyword>
<feature type="transmembrane region" description="Helical" evidence="1">
    <location>
        <begin position="12"/>
        <end position="29"/>
    </location>
</feature>
<sequence length="62" mass="6545">MFRGPNANMELGISVFGVLSILGIIFAFLSKKLMYLLTGVTLNGAVLAFAALLLLAWGIGES</sequence>
<reference evidence="2 3" key="1">
    <citation type="submission" date="2016-12" db="EMBL/GenBank/DDBJ databases">
        <title>The whole genome sequencing and assembly of Bacillus cohnii DSM 6307T strain.</title>
        <authorList>
            <person name="Lee Y.-J."/>
            <person name="Yi H."/>
            <person name="Bahn Y.-S."/>
            <person name="Kim J.F."/>
            <person name="Lee D.-W."/>
        </authorList>
    </citation>
    <scope>NUCLEOTIDE SEQUENCE [LARGE SCALE GENOMIC DNA]</scope>
    <source>
        <strain evidence="2 3">DSM 6307</strain>
    </source>
</reference>
<gene>
    <name evidence="2" type="ORF">BC6307_21770</name>
</gene>
<keyword evidence="1" id="KW-1133">Transmembrane helix</keyword>
<dbReference type="KEGG" id="bcoh:BC6307_21770"/>
<organism evidence="2 3">
    <name type="scientific">Sutcliffiella cohnii</name>
    <dbReference type="NCBI Taxonomy" id="33932"/>
    <lineage>
        <taxon>Bacteria</taxon>
        <taxon>Bacillati</taxon>
        <taxon>Bacillota</taxon>
        <taxon>Bacilli</taxon>
        <taxon>Bacillales</taxon>
        <taxon>Bacillaceae</taxon>
        <taxon>Sutcliffiella</taxon>
    </lineage>
</organism>
<accession>A0A223KYC2</accession>
<proteinExistence type="predicted"/>
<name>A0A223KYC2_9BACI</name>
<dbReference type="AlphaFoldDB" id="A0A223KYC2"/>
<protein>
    <submittedName>
        <fullName evidence="2">Uncharacterized protein</fullName>
    </submittedName>
</protein>
<keyword evidence="1" id="KW-0812">Transmembrane</keyword>